<comment type="caution">
    <text evidence="1">The sequence shown here is derived from an EMBL/GenBank/DDBJ whole genome shotgun (WGS) entry which is preliminary data.</text>
</comment>
<name>A0AAD9RBS0_9HYME</name>
<keyword evidence="2" id="KW-1185">Reference proteome</keyword>
<gene>
    <name evidence="1" type="ORF">KPH14_005857</name>
</gene>
<protein>
    <submittedName>
        <fullName evidence="1">Uncharacterized protein</fullName>
    </submittedName>
</protein>
<dbReference type="Proteomes" id="UP001258017">
    <property type="component" value="Unassembled WGS sequence"/>
</dbReference>
<dbReference type="EMBL" id="JAIFRP010004406">
    <property type="protein sequence ID" value="KAK2576535.1"/>
    <property type="molecule type" value="Genomic_DNA"/>
</dbReference>
<sequence>MREHLYVPVTCIEVLGSRRNICEDGCATGLMKRGMGTSGVRESPPKFSYGSILAHNGTAFGLSVPPVIKKNIPHKEAS</sequence>
<reference evidence="1" key="2">
    <citation type="journal article" date="2023" name="Commun. Biol.">
        <title>Intrasexual cuticular hydrocarbon dimorphism in a wasp sheds light on hydrocarbon biosynthesis genes in Hymenoptera.</title>
        <authorList>
            <person name="Moris V.C."/>
            <person name="Podsiadlowski L."/>
            <person name="Martin S."/>
            <person name="Oeyen J.P."/>
            <person name="Donath A."/>
            <person name="Petersen M."/>
            <person name="Wilbrandt J."/>
            <person name="Misof B."/>
            <person name="Liedtke D."/>
            <person name="Thamm M."/>
            <person name="Scheiner R."/>
            <person name="Schmitt T."/>
            <person name="Niehuis O."/>
        </authorList>
    </citation>
    <scope>NUCLEOTIDE SEQUENCE</scope>
    <source>
        <strain evidence="1">GBR_01_08_01A</strain>
    </source>
</reference>
<organism evidence="1 2">
    <name type="scientific">Odynerus spinipes</name>
    <dbReference type="NCBI Taxonomy" id="1348599"/>
    <lineage>
        <taxon>Eukaryota</taxon>
        <taxon>Metazoa</taxon>
        <taxon>Ecdysozoa</taxon>
        <taxon>Arthropoda</taxon>
        <taxon>Hexapoda</taxon>
        <taxon>Insecta</taxon>
        <taxon>Pterygota</taxon>
        <taxon>Neoptera</taxon>
        <taxon>Endopterygota</taxon>
        <taxon>Hymenoptera</taxon>
        <taxon>Apocrita</taxon>
        <taxon>Aculeata</taxon>
        <taxon>Vespoidea</taxon>
        <taxon>Vespidae</taxon>
        <taxon>Eumeninae</taxon>
        <taxon>Odynerus</taxon>
    </lineage>
</organism>
<accession>A0AAD9RBS0</accession>
<proteinExistence type="predicted"/>
<reference evidence="1" key="1">
    <citation type="submission" date="2021-08" db="EMBL/GenBank/DDBJ databases">
        <authorList>
            <person name="Misof B."/>
            <person name="Oliver O."/>
            <person name="Podsiadlowski L."/>
            <person name="Donath A."/>
            <person name="Peters R."/>
            <person name="Mayer C."/>
            <person name="Rust J."/>
            <person name="Gunkel S."/>
            <person name="Lesny P."/>
            <person name="Martin S."/>
            <person name="Oeyen J.P."/>
            <person name="Petersen M."/>
            <person name="Panagiotis P."/>
            <person name="Wilbrandt J."/>
            <person name="Tanja T."/>
        </authorList>
    </citation>
    <scope>NUCLEOTIDE SEQUENCE</scope>
    <source>
        <strain evidence="1">GBR_01_08_01A</strain>
        <tissue evidence="1">Thorax + abdomen</tissue>
    </source>
</reference>
<evidence type="ECO:0000313" key="1">
    <source>
        <dbReference type="EMBL" id="KAK2576535.1"/>
    </source>
</evidence>
<dbReference type="AlphaFoldDB" id="A0AAD9RBS0"/>
<evidence type="ECO:0000313" key="2">
    <source>
        <dbReference type="Proteomes" id="UP001258017"/>
    </source>
</evidence>